<feature type="transmembrane region" description="Helical" evidence="6">
    <location>
        <begin position="252"/>
        <end position="271"/>
    </location>
</feature>
<dbReference type="InterPro" id="IPR017452">
    <property type="entry name" value="GPCR_Rhodpsn_7TM"/>
</dbReference>
<dbReference type="EMBL" id="VIIS01001261">
    <property type="protein sequence ID" value="KAF0300460.1"/>
    <property type="molecule type" value="Genomic_DNA"/>
</dbReference>
<sequence length="333" mass="36799">MNYVGLVVGLLIALSSLLPCLAIGTSRSLRRRPMFQLLLHLASAGVLFGLLTALSGLLRLLHVPLPVPLCQTLLAGQTAVGLASMAALAAVSVERYVAVEHGLRYFELMTPARLRLLHGAVPAVSALSLLVHATDRAPGVLRPPDGVQCYYLDFWSDQLEQIHLGFGVTLVTFILVLNLLVGARGIEQDRRIRRQRGGVMVAHQRPGSAGDHKALYAVLRLSVFSIALQMPHFCISTLHFVTGKEMLAARRLAGAIRLLMFLFNGSLFGYWPPSARTEPRWSHTAARLLLLRRPAQPSAQQLRQHLQQLPERPAQLLKRPAQRLHQLPLQTRR</sequence>
<dbReference type="InterPro" id="IPR052921">
    <property type="entry name" value="GPCR1_Superfamily_Member"/>
</dbReference>
<feature type="transmembrane region" description="Helical" evidence="6">
    <location>
        <begin position="73"/>
        <end position="93"/>
    </location>
</feature>
<comment type="similarity">
    <text evidence="2">Belongs to the G-protein coupled receptor 1 family.</text>
</comment>
<keyword evidence="3 6" id="KW-0812">Transmembrane</keyword>
<dbReference type="AlphaFoldDB" id="A0A6A4W9Y2"/>
<reference evidence="8 9" key="1">
    <citation type="submission" date="2019-07" db="EMBL/GenBank/DDBJ databases">
        <title>Draft genome assembly of a fouling barnacle, Amphibalanus amphitrite (Darwin, 1854): The first reference genome for Thecostraca.</title>
        <authorList>
            <person name="Kim W."/>
        </authorList>
    </citation>
    <scope>NUCLEOTIDE SEQUENCE [LARGE SCALE GENOMIC DNA]</scope>
    <source>
        <strain evidence="8">SNU_AA5</strain>
        <tissue evidence="8">Soma without cirri and trophi</tissue>
    </source>
</reference>
<dbReference type="GO" id="GO:0004930">
    <property type="term" value="F:G protein-coupled receptor activity"/>
    <property type="evidence" value="ECO:0007669"/>
    <property type="project" value="InterPro"/>
</dbReference>
<evidence type="ECO:0000256" key="2">
    <source>
        <dbReference type="ARBA" id="ARBA00010663"/>
    </source>
</evidence>
<dbReference type="PANTHER" id="PTHR26451">
    <property type="entry name" value="G_PROTEIN_RECEP_F1_2 DOMAIN-CONTAINING PROTEIN"/>
    <property type="match status" value="1"/>
</dbReference>
<name>A0A6A4W9Y2_AMPAM</name>
<dbReference type="Proteomes" id="UP000440578">
    <property type="component" value="Unassembled WGS sequence"/>
</dbReference>
<feature type="transmembrane region" description="Helical" evidence="6">
    <location>
        <begin position="6"/>
        <end position="25"/>
    </location>
</feature>
<dbReference type="PANTHER" id="PTHR26451:SF897">
    <property type="entry name" value="TRACE AMINE-ASSOCIATED RECEPTOR 5-LIKE"/>
    <property type="match status" value="1"/>
</dbReference>
<feature type="transmembrane region" description="Helical" evidence="6">
    <location>
        <begin position="214"/>
        <end position="240"/>
    </location>
</feature>
<gene>
    <name evidence="8" type="ORF">FJT64_027016</name>
</gene>
<keyword evidence="4 6" id="KW-1133">Transmembrane helix</keyword>
<dbReference type="OrthoDB" id="10011551at2759"/>
<accession>A0A6A4W9Y2</accession>
<organism evidence="8 9">
    <name type="scientific">Amphibalanus amphitrite</name>
    <name type="common">Striped barnacle</name>
    <name type="synonym">Balanus amphitrite</name>
    <dbReference type="NCBI Taxonomy" id="1232801"/>
    <lineage>
        <taxon>Eukaryota</taxon>
        <taxon>Metazoa</taxon>
        <taxon>Ecdysozoa</taxon>
        <taxon>Arthropoda</taxon>
        <taxon>Crustacea</taxon>
        <taxon>Multicrustacea</taxon>
        <taxon>Cirripedia</taxon>
        <taxon>Thoracica</taxon>
        <taxon>Thoracicalcarea</taxon>
        <taxon>Balanomorpha</taxon>
        <taxon>Balanoidea</taxon>
        <taxon>Balanidae</taxon>
        <taxon>Amphibalaninae</taxon>
        <taxon>Amphibalanus</taxon>
    </lineage>
</organism>
<feature type="transmembrane region" description="Helical" evidence="6">
    <location>
        <begin position="114"/>
        <end position="133"/>
    </location>
</feature>
<comment type="subcellular location">
    <subcellularLocation>
        <location evidence="1">Membrane</location>
    </subcellularLocation>
</comment>
<evidence type="ECO:0000313" key="8">
    <source>
        <dbReference type="EMBL" id="KAF0300460.1"/>
    </source>
</evidence>
<protein>
    <recommendedName>
        <fullName evidence="7">G-protein coupled receptors family 1 profile domain-containing protein</fullName>
    </recommendedName>
</protein>
<feature type="transmembrane region" description="Helical" evidence="6">
    <location>
        <begin position="162"/>
        <end position="186"/>
    </location>
</feature>
<dbReference type="Gene3D" id="1.20.1070.10">
    <property type="entry name" value="Rhodopsin 7-helix transmembrane proteins"/>
    <property type="match status" value="1"/>
</dbReference>
<proteinExistence type="inferred from homology"/>
<dbReference type="GO" id="GO:0005549">
    <property type="term" value="F:odorant binding"/>
    <property type="evidence" value="ECO:0007669"/>
    <property type="project" value="TreeGrafter"/>
</dbReference>
<dbReference type="Pfam" id="PF00001">
    <property type="entry name" value="7tm_1"/>
    <property type="match status" value="1"/>
</dbReference>
<evidence type="ECO:0000256" key="3">
    <source>
        <dbReference type="ARBA" id="ARBA00022692"/>
    </source>
</evidence>
<dbReference type="InterPro" id="IPR000276">
    <property type="entry name" value="GPCR_Rhodpsn"/>
</dbReference>
<dbReference type="CDD" id="cd00637">
    <property type="entry name" value="7tm_classA_rhodopsin-like"/>
    <property type="match status" value="1"/>
</dbReference>
<dbReference type="GO" id="GO:0004984">
    <property type="term" value="F:olfactory receptor activity"/>
    <property type="evidence" value="ECO:0007669"/>
    <property type="project" value="TreeGrafter"/>
</dbReference>
<evidence type="ECO:0000256" key="1">
    <source>
        <dbReference type="ARBA" id="ARBA00004370"/>
    </source>
</evidence>
<dbReference type="GO" id="GO:0016020">
    <property type="term" value="C:membrane"/>
    <property type="evidence" value="ECO:0007669"/>
    <property type="project" value="UniProtKB-SubCell"/>
</dbReference>
<dbReference type="PROSITE" id="PS50262">
    <property type="entry name" value="G_PROTEIN_RECEP_F1_2"/>
    <property type="match status" value="1"/>
</dbReference>
<evidence type="ECO:0000256" key="5">
    <source>
        <dbReference type="ARBA" id="ARBA00023136"/>
    </source>
</evidence>
<dbReference type="PROSITE" id="PS00237">
    <property type="entry name" value="G_PROTEIN_RECEP_F1_1"/>
    <property type="match status" value="1"/>
</dbReference>
<feature type="domain" description="G-protein coupled receptors family 1 profile" evidence="7">
    <location>
        <begin position="15"/>
        <end position="268"/>
    </location>
</feature>
<evidence type="ECO:0000259" key="7">
    <source>
        <dbReference type="PROSITE" id="PS50262"/>
    </source>
</evidence>
<dbReference type="SUPFAM" id="SSF81321">
    <property type="entry name" value="Family A G protein-coupled receptor-like"/>
    <property type="match status" value="1"/>
</dbReference>
<keyword evidence="5 6" id="KW-0472">Membrane</keyword>
<evidence type="ECO:0000256" key="4">
    <source>
        <dbReference type="ARBA" id="ARBA00022989"/>
    </source>
</evidence>
<evidence type="ECO:0000313" key="9">
    <source>
        <dbReference type="Proteomes" id="UP000440578"/>
    </source>
</evidence>
<feature type="transmembrane region" description="Helical" evidence="6">
    <location>
        <begin position="37"/>
        <end position="61"/>
    </location>
</feature>
<comment type="caution">
    <text evidence="8">The sequence shown here is derived from an EMBL/GenBank/DDBJ whole genome shotgun (WGS) entry which is preliminary data.</text>
</comment>
<evidence type="ECO:0000256" key="6">
    <source>
        <dbReference type="SAM" id="Phobius"/>
    </source>
</evidence>
<keyword evidence="9" id="KW-1185">Reference proteome</keyword>